<dbReference type="InterPro" id="IPR023170">
    <property type="entry name" value="HhH_base_excis_C"/>
</dbReference>
<evidence type="ECO:0000256" key="1">
    <source>
        <dbReference type="ARBA" id="ARBA00010679"/>
    </source>
</evidence>
<dbReference type="eggNOG" id="COG0122">
    <property type="taxonomic scope" value="Bacteria"/>
</dbReference>
<dbReference type="GO" id="GO:0003684">
    <property type="term" value="F:damaged DNA binding"/>
    <property type="evidence" value="ECO:0007669"/>
    <property type="project" value="InterPro"/>
</dbReference>
<protein>
    <recommendedName>
        <fullName evidence="2">DNA-(apurinic or apyrimidinic site) lyase</fullName>
        <ecNumber evidence="2">4.2.99.18</ecNumber>
    </recommendedName>
</protein>
<dbReference type="SMART" id="SM00478">
    <property type="entry name" value="ENDO3c"/>
    <property type="match status" value="1"/>
</dbReference>
<keyword evidence="12" id="KW-1185">Reference proteome</keyword>
<keyword evidence="3" id="KW-0227">DNA damage</keyword>
<evidence type="ECO:0000256" key="8">
    <source>
        <dbReference type="ARBA" id="ARBA00023295"/>
    </source>
</evidence>
<keyword evidence="4" id="KW-0378">Hydrolase</keyword>
<dbReference type="EC" id="4.2.99.18" evidence="2"/>
<evidence type="ECO:0000256" key="3">
    <source>
        <dbReference type="ARBA" id="ARBA00022763"/>
    </source>
</evidence>
<dbReference type="GO" id="GO:0140078">
    <property type="term" value="F:class I DNA-(apurinic or apyrimidinic site) endonuclease activity"/>
    <property type="evidence" value="ECO:0007669"/>
    <property type="project" value="UniProtKB-EC"/>
</dbReference>
<comment type="catalytic activity">
    <reaction evidence="9">
        <text>2'-deoxyribonucleotide-(2'-deoxyribose 5'-phosphate)-2'-deoxyribonucleotide-DNA = a 3'-end 2'-deoxyribonucleotide-(2,3-dehydro-2,3-deoxyribose 5'-phosphate)-DNA + a 5'-end 5'-phospho-2'-deoxyribonucleoside-DNA + H(+)</text>
        <dbReference type="Rhea" id="RHEA:66592"/>
        <dbReference type="Rhea" id="RHEA-COMP:13180"/>
        <dbReference type="Rhea" id="RHEA-COMP:16897"/>
        <dbReference type="Rhea" id="RHEA-COMP:17067"/>
        <dbReference type="ChEBI" id="CHEBI:15378"/>
        <dbReference type="ChEBI" id="CHEBI:136412"/>
        <dbReference type="ChEBI" id="CHEBI:157695"/>
        <dbReference type="ChEBI" id="CHEBI:167181"/>
        <dbReference type="EC" id="4.2.99.18"/>
    </reaction>
</comment>
<dbReference type="GO" id="GO:0008534">
    <property type="term" value="F:oxidized purine nucleobase lesion DNA N-glycosylase activity"/>
    <property type="evidence" value="ECO:0007669"/>
    <property type="project" value="InterPro"/>
</dbReference>
<dbReference type="InterPro" id="IPR012904">
    <property type="entry name" value="OGG_N"/>
</dbReference>
<proteinExistence type="inferred from homology"/>
<evidence type="ECO:0000256" key="9">
    <source>
        <dbReference type="ARBA" id="ARBA00044632"/>
    </source>
</evidence>
<sequence>MNYYTIIKTRAPFDIRQTLFSGQSFLWNINKDEPDFYAAIIKSKPLIIKQIADNELEVYAEDKVINGVPLVDFISHYFTFDIDTEQIFPDNFSHLYPTLWQLLTDYFPVRIMRQDPFETMISFMCAQGIGMPLIRKQVSMLLQNYGEKRTISYSGKEITLHHFPSPERLAAANPIALSTCTNNNHPRARNIVRIAKGVADGKIDLDALSDPLLPLSELRRTLCQNEGVGYKIADCIALFGLGRFDAFPIDTHVKQYLGQWFNSTTALQSLTPARYLALDAEARTILKPDFAGYAGHLLFHCWRKEIKGLRTF</sequence>
<dbReference type="PANTHER" id="PTHR10242:SF2">
    <property type="entry name" value="N-GLYCOSYLASE_DNA LYASE"/>
    <property type="match status" value="1"/>
</dbReference>
<evidence type="ECO:0000256" key="7">
    <source>
        <dbReference type="ARBA" id="ARBA00023268"/>
    </source>
</evidence>
<dbReference type="STRING" id="324925.Ppha_1313"/>
<comment type="similarity">
    <text evidence="1">Belongs to the type-1 OGG1 family.</text>
</comment>
<dbReference type="GO" id="GO:0006284">
    <property type="term" value="P:base-excision repair"/>
    <property type="evidence" value="ECO:0007669"/>
    <property type="project" value="InterPro"/>
</dbReference>
<dbReference type="Gene3D" id="1.10.340.30">
    <property type="entry name" value="Hypothetical protein, domain 2"/>
    <property type="match status" value="1"/>
</dbReference>
<dbReference type="HOGENOM" id="CLU_027543_3_2_10"/>
<dbReference type="InterPro" id="IPR052054">
    <property type="entry name" value="Oxidative_DNA_repair_enzyme"/>
</dbReference>
<dbReference type="SUPFAM" id="SSF55945">
    <property type="entry name" value="TATA-box binding protein-like"/>
    <property type="match status" value="1"/>
</dbReference>
<feature type="domain" description="HhH-GPD" evidence="10">
    <location>
        <begin position="141"/>
        <end position="303"/>
    </location>
</feature>
<evidence type="ECO:0000259" key="10">
    <source>
        <dbReference type="SMART" id="SM00478"/>
    </source>
</evidence>
<dbReference type="Gene3D" id="1.10.1670.10">
    <property type="entry name" value="Helix-hairpin-Helix base-excision DNA repair enzymes (C-terminal)"/>
    <property type="match status" value="1"/>
</dbReference>
<gene>
    <name evidence="11" type="ordered locus">Ppha_1313</name>
</gene>
<name>B4SHB1_PELPB</name>
<dbReference type="KEGG" id="pph:Ppha_1313"/>
<keyword evidence="5" id="KW-0234">DNA repair</keyword>
<dbReference type="EMBL" id="CP001110">
    <property type="protein sequence ID" value="ACF43578.1"/>
    <property type="molecule type" value="Genomic_DNA"/>
</dbReference>
<dbReference type="AlphaFoldDB" id="B4SHB1"/>
<evidence type="ECO:0000256" key="2">
    <source>
        <dbReference type="ARBA" id="ARBA00012720"/>
    </source>
</evidence>
<evidence type="ECO:0000313" key="11">
    <source>
        <dbReference type="EMBL" id="ACF43578.1"/>
    </source>
</evidence>
<evidence type="ECO:0000313" key="12">
    <source>
        <dbReference type="Proteomes" id="UP000002724"/>
    </source>
</evidence>
<organism evidence="11 12">
    <name type="scientific">Pelodictyon phaeoclathratiforme (strain DSM 5477 / BU-1)</name>
    <dbReference type="NCBI Taxonomy" id="324925"/>
    <lineage>
        <taxon>Bacteria</taxon>
        <taxon>Pseudomonadati</taxon>
        <taxon>Chlorobiota</taxon>
        <taxon>Chlorobiia</taxon>
        <taxon>Chlorobiales</taxon>
        <taxon>Chlorobiaceae</taxon>
        <taxon>Chlorobium/Pelodictyon group</taxon>
        <taxon>Pelodictyon</taxon>
    </lineage>
</organism>
<dbReference type="GO" id="GO:0006289">
    <property type="term" value="P:nucleotide-excision repair"/>
    <property type="evidence" value="ECO:0007669"/>
    <property type="project" value="InterPro"/>
</dbReference>
<dbReference type="InterPro" id="IPR003265">
    <property type="entry name" value="HhH-GPD_domain"/>
</dbReference>
<accession>B4SHB1</accession>
<dbReference type="Pfam" id="PF07934">
    <property type="entry name" value="OGG_N"/>
    <property type="match status" value="1"/>
</dbReference>
<keyword evidence="6" id="KW-0456">Lyase</keyword>
<dbReference type="PANTHER" id="PTHR10242">
    <property type="entry name" value="8-OXOGUANINE DNA GLYCOSYLASE"/>
    <property type="match status" value="1"/>
</dbReference>
<keyword evidence="8" id="KW-0326">Glycosidase</keyword>
<dbReference type="RefSeq" id="WP_012508069.1">
    <property type="nucleotide sequence ID" value="NC_011060.1"/>
</dbReference>
<dbReference type="Proteomes" id="UP000002724">
    <property type="component" value="Chromosome"/>
</dbReference>
<reference evidence="11 12" key="1">
    <citation type="submission" date="2008-06" db="EMBL/GenBank/DDBJ databases">
        <title>Complete sequence of Pelodictyon phaeoclathratiforme BU-1.</title>
        <authorList>
            <consortium name="US DOE Joint Genome Institute"/>
            <person name="Lucas S."/>
            <person name="Copeland A."/>
            <person name="Lapidus A."/>
            <person name="Glavina del Rio T."/>
            <person name="Dalin E."/>
            <person name="Tice H."/>
            <person name="Bruce D."/>
            <person name="Goodwin L."/>
            <person name="Pitluck S."/>
            <person name="Schmutz J."/>
            <person name="Larimer F."/>
            <person name="Land M."/>
            <person name="Hauser L."/>
            <person name="Kyrpides N."/>
            <person name="Mikhailova N."/>
            <person name="Liu Z."/>
            <person name="Li T."/>
            <person name="Zhao F."/>
            <person name="Overmann J."/>
            <person name="Bryant D.A."/>
            <person name="Richardson P."/>
        </authorList>
    </citation>
    <scope>NUCLEOTIDE SEQUENCE [LARGE SCALE GENOMIC DNA]</scope>
    <source>
        <strain evidence="12">DSM 5477 / BU-1</strain>
    </source>
</reference>
<dbReference type="Gene3D" id="3.30.310.260">
    <property type="match status" value="1"/>
</dbReference>
<evidence type="ECO:0000256" key="4">
    <source>
        <dbReference type="ARBA" id="ARBA00022801"/>
    </source>
</evidence>
<keyword evidence="7" id="KW-0511">Multifunctional enzyme</keyword>
<dbReference type="CDD" id="cd00056">
    <property type="entry name" value="ENDO3c"/>
    <property type="match status" value="1"/>
</dbReference>
<dbReference type="InterPro" id="IPR011257">
    <property type="entry name" value="DNA_glycosylase"/>
</dbReference>
<evidence type="ECO:0000256" key="6">
    <source>
        <dbReference type="ARBA" id="ARBA00023239"/>
    </source>
</evidence>
<dbReference type="SUPFAM" id="SSF48150">
    <property type="entry name" value="DNA-glycosylase"/>
    <property type="match status" value="1"/>
</dbReference>
<evidence type="ECO:0000256" key="5">
    <source>
        <dbReference type="ARBA" id="ARBA00023204"/>
    </source>
</evidence>